<feature type="compositionally biased region" description="Basic and acidic residues" evidence="1">
    <location>
        <begin position="55"/>
        <end position="68"/>
    </location>
</feature>
<feature type="non-terminal residue" evidence="2">
    <location>
        <position position="68"/>
    </location>
</feature>
<reference evidence="2" key="2">
    <citation type="journal article" date="2023" name="BMC Genomics">
        <title>Pest status, molecular evolution, and epigenetic factors derived from the genome assembly of Frankliniella fusca, a thysanopteran phytovirus vector.</title>
        <authorList>
            <person name="Catto M.A."/>
            <person name="Labadie P.E."/>
            <person name="Jacobson A.L."/>
            <person name="Kennedy G.G."/>
            <person name="Srinivasan R."/>
            <person name="Hunt B.G."/>
        </authorList>
    </citation>
    <scope>NUCLEOTIDE SEQUENCE</scope>
    <source>
        <strain evidence="2">PL_HMW_Pooled</strain>
    </source>
</reference>
<comment type="caution">
    <text evidence="2">The sequence shown here is derived from an EMBL/GenBank/DDBJ whole genome shotgun (WGS) entry which is preliminary data.</text>
</comment>
<reference evidence="2" key="1">
    <citation type="submission" date="2021-07" db="EMBL/GenBank/DDBJ databases">
        <authorList>
            <person name="Catto M.A."/>
            <person name="Jacobson A."/>
            <person name="Kennedy G."/>
            <person name="Labadie P."/>
            <person name="Hunt B.G."/>
            <person name="Srinivasan R."/>
        </authorList>
    </citation>
    <scope>NUCLEOTIDE SEQUENCE</scope>
    <source>
        <strain evidence="2">PL_HMW_Pooled</strain>
        <tissue evidence="2">Head</tissue>
    </source>
</reference>
<keyword evidence="3" id="KW-1185">Reference proteome</keyword>
<feature type="region of interest" description="Disordered" evidence="1">
    <location>
        <begin position="43"/>
        <end position="68"/>
    </location>
</feature>
<accession>A0AAE1GS76</accession>
<dbReference type="Proteomes" id="UP001219518">
    <property type="component" value="Unassembled WGS sequence"/>
</dbReference>
<sequence length="68" mass="8244">MTVQKSAAPLTIPVKRYHAQHFRLHDHVTFVYVYRSIRTSKKKKKKKQKLIRIGSRRDWKRNRDPSRA</sequence>
<evidence type="ECO:0000256" key="1">
    <source>
        <dbReference type="SAM" id="MobiDB-lite"/>
    </source>
</evidence>
<gene>
    <name evidence="2" type="ORF">KUF71_018549</name>
</gene>
<evidence type="ECO:0000313" key="2">
    <source>
        <dbReference type="EMBL" id="KAK3907913.1"/>
    </source>
</evidence>
<proteinExistence type="predicted"/>
<name>A0AAE1GS76_9NEOP</name>
<evidence type="ECO:0000313" key="3">
    <source>
        <dbReference type="Proteomes" id="UP001219518"/>
    </source>
</evidence>
<dbReference type="AlphaFoldDB" id="A0AAE1GS76"/>
<dbReference type="EMBL" id="JAHWGI010000026">
    <property type="protein sequence ID" value="KAK3907913.1"/>
    <property type="molecule type" value="Genomic_DNA"/>
</dbReference>
<organism evidence="2 3">
    <name type="scientific">Frankliniella fusca</name>
    <dbReference type="NCBI Taxonomy" id="407009"/>
    <lineage>
        <taxon>Eukaryota</taxon>
        <taxon>Metazoa</taxon>
        <taxon>Ecdysozoa</taxon>
        <taxon>Arthropoda</taxon>
        <taxon>Hexapoda</taxon>
        <taxon>Insecta</taxon>
        <taxon>Pterygota</taxon>
        <taxon>Neoptera</taxon>
        <taxon>Paraneoptera</taxon>
        <taxon>Thysanoptera</taxon>
        <taxon>Terebrantia</taxon>
        <taxon>Thripoidea</taxon>
        <taxon>Thripidae</taxon>
        <taxon>Frankliniella</taxon>
    </lineage>
</organism>
<protein>
    <submittedName>
        <fullName evidence="2">Cat eye syndrome critical region protein 2</fullName>
    </submittedName>
</protein>